<gene>
    <name evidence="6" type="ORF">B0H66DRAFT_511145</name>
</gene>
<reference evidence="6" key="2">
    <citation type="submission" date="2023-06" db="EMBL/GenBank/DDBJ databases">
        <authorList>
            <consortium name="Lawrence Berkeley National Laboratory"/>
            <person name="Haridas S."/>
            <person name="Hensen N."/>
            <person name="Bonometti L."/>
            <person name="Westerberg I."/>
            <person name="Brannstrom I.O."/>
            <person name="Guillou S."/>
            <person name="Cros-Aarteil S."/>
            <person name="Calhoun S."/>
            <person name="Kuo A."/>
            <person name="Mondo S."/>
            <person name="Pangilinan J."/>
            <person name="Riley R."/>
            <person name="Labutti K."/>
            <person name="Andreopoulos B."/>
            <person name="Lipzen A."/>
            <person name="Chen C."/>
            <person name="Yanf M."/>
            <person name="Daum C."/>
            <person name="Ng V."/>
            <person name="Clum A."/>
            <person name="Steindorff A."/>
            <person name="Ohm R."/>
            <person name="Martin F."/>
            <person name="Silar P."/>
            <person name="Natvig D."/>
            <person name="Lalanne C."/>
            <person name="Gautier V."/>
            <person name="Ament-Velasquez S.L."/>
            <person name="Kruys A."/>
            <person name="Hutchinson M.I."/>
            <person name="Powell A.J."/>
            <person name="Barry K."/>
            <person name="Miller A.N."/>
            <person name="Grigoriev I.V."/>
            <person name="Debuchy R."/>
            <person name="Gladieux P."/>
            <person name="Thoren M.H."/>
            <person name="Johannesson H."/>
        </authorList>
    </citation>
    <scope>NUCLEOTIDE SEQUENCE</scope>
    <source>
        <strain evidence="6">CBS 118394</strain>
    </source>
</reference>
<evidence type="ECO:0000313" key="6">
    <source>
        <dbReference type="EMBL" id="KAK3324897.1"/>
    </source>
</evidence>
<dbReference type="CDD" id="cd19178">
    <property type="entry name" value="SET_SETD6"/>
    <property type="match status" value="1"/>
</dbReference>
<evidence type="ECO:0000256" key="1">
    <source>
        <dbReference type="ARBA" id="ARBA00022603"/>
    </source>
</evidence>
<dbReference type="Pfam" id="PF00856">
    <property type="entry name" value="SET"/>
    <property type="match status" value="1"/>
</dbReference>
<accession>A0AAE0IHN2</accession>
<dbReference type="GO" id="GO:0032259">
    <property type="term" value="P:methylation"/>
    <property type="evidence" value="ECO:0007669"/>
    <property type="project" value="UniProtKB-KW"/>
</dbReference>
<keyword evidence="1" id="KW-0489">Methyltransferase</keyword>
<keyword evidence="2" id="KW-0808">Transferase</keyword>
<proteinExistence type="predicted"/>
<keyword evidence="3" id="KW-0949">S-adenosyl-L-methionine</keyword>
<dbReference type="GO" id="GO:0005634">
    <property type="term" value="C:nucleus"/>
    <property type="evidence" value="ECO:0007669"/>
    <property type="project" value="TreeGrafter"/>
</dbReference>
<dbReference type="InterPro" id="IPR001214">
    <property type="entry name" value="SET_dom"/>
</dbReference>
<dbReference type="InterPro" id="IPR036464">
    <property type="entry name" value="Rubisco_LSMT_subst-bd_sf"/>
</dbReference>
<dbReference type="PANTHER" id="PTHR13271">
    <property type="entry name" value="UNCHARACTERIZED PUTATIVE METHYLTRANSFERASE"/>
    <property type="match status" value="1"/>
</dbReference>
<evidence type="ECO:0000256" key="2">
    <source>
        <dbReference type="ARBA" id="ARBA00022679"/>
    </source>
</evidence>
<dbReference type="InterPro" id="IPR050600">
    <property type="entry name" value="SETD3_SETD6_MTase"/>
</dbReference>
<evidence type="ECO:0000256" key="4">
    <source>
        <dbReference type="SAM" id="MobiDB-lite"/>
    </source>
</evidence>
<dbReference type="InterPro" id="IPR015353">
    <property type="entry name" value="Rubisco_LSMT_subst-bd"/>
</dbReference>
<feature type="region of interest" description="Disordered" evidence="4">
    <location>
        <begin position="494"/>
        <end position="518"/>
    </location>
</feature>
<feature type="domain" description="SET" evidence="5">
    <location>
        <begin position="34"/>
        <end position="292"/>
    </location>
</feature>
<dbReference type="FunFam" id="3.90.1410.10:FF:000007">
    <property type="entry name" value="Ribosomal lysine N-methyltransferase 4"/>
    <property type="match status" value="1"/>
</dbReference>
<dbReference type="Proteomes" id="UP001283341">
    <property type="component" value="Unassembled WGS sequence"/>
</dbReference>
<evidence type="ECO:0000256" key="3">
    <source>
        <dbReference type="ARBA" id="ARBA00022691"/>
    </source>
</evidence>
<dbReference type="Pfam" id="PF09273">
    <property type="entry name" value="Rubis-subs-bind"/>
    <property type="match status" value="1"/>
</dbReference>
<dbReference type="Gene3D" id="3.90.1410.10">
    <property type="entry name" value="set domain protein methyltransferase, domain 1"/>
    <property type="match status" value="1"/>
</dbReference>
<dbReference type="InterPro" id="IPR046341">
    <property type="entry name" value="SET_dom_sf"/>
</dbReference>
<evidence type="ECO:0000259" key="5">
    <source>
        <dbReference type="PROSITE" id="PS50280"/>
    </source>
</evidence>
<dbReference type="InterPro" id="IPR044430">
    <property type="entry name" value="SETD6_SET"/>
</dbReference>
<protein>
    <recommendedName>
        <fullName evidence="5">SET domain-containing protein</fullName>
    </recommendedName>
</protein>
<name>A0AAE0IHN2_9PEZI</name>
<evidence type="ECO:0000313" key="7">
    <source>
        <dbReference type="Proteomes" id="UP001283341"/>
    </source>
</evidence>
<dbReference type="SUPFAM" id="SSF81822">
    <property type="entry name" value="RuBisCo LSMT C-terminal, substrate-binding domain"/>
    <property type="match status" value="1"/>
</dbReference>
<feature type="region of interest" description="Disordered" evidence="4">
    <location>
        <begin position="81"/>
        <end position="112"/>
    </location>
</feature>
<sequence>MDYEMDIDGGDSFVQATEAFLNWFKSLPGATFHDDIRIEDLRGKNAGRGIVATRDIEPDTILFTIPRQAIISTSTSPLPQKLPHIFSEDSNDNDAASSSSSSSSSSLQSGQGQDSWTSLILLLMYEHFRSQESPFKPYLDILPSAFNTPMFWSPAELAELQASSLVSKIGKHEADRMLTSKILPVIRANPDIFVTSASDAELLELAHRMGSAIMAYAFDMEKDDEPSQNGEEEDDEWIEDRDGRTQMGMVPMADMLNADAEFNAFINHGTESLTAVSLRKIKAGEEILNYYGPLASSELLRRYGYVTSKHARYDVVELPWTLVEQRLKDRFAVALRGDQAVWEKITKKVTEEAEDEWQDSLVLERTAPDPDSCGQFQGDAVFNSLPEELEEQVKLFLKGVKKALVSTGDKGGGVSEAALADKDTRNEIYLDSVLRALKDREGQYYGTTLEEDEQLVGNMRDGRPNTRNEMAVWVRRGEKQLLREAQGWVEGRLGEVRDKMSSRAPAGGDEPSAKRRRG</sequence>
<dbReference type="EMBL" id="JAUEDM010000002">
    <property type="protein sequence ID" value="KAK3324897.1"/>
    <property type="molecule type" value="Genomic_DNA"/>
</dbReference>
<dbReference type="SUPFAM" id="SSF82199">
    <property type="entry name" value="SET domain"/>
    <property type="match status" value="1"/>
</dbReference>
<dbReference type="AlphaFoldDB" id="A0AAE0IHN2"/>
<dbReference type="GO" id="GO:0016279">
    <property type="term" value="F:protein-lysine N-methyltransferase activity"/>
    <property type="evidence" value="ECO:0007669"/>
    <property type="project" value="InterPro"/>
</dbReference>
<dbReference type="PROSITE" id="PS50280">
    <property type="entry name" value="SET"/>
    <property type="match status" value="1"/>
</dbReference>
<organism evidence="6 7">
    <name type="scientific">Apodospora peruviana</name>
    <dbReference type="NCBI Taxonomy" id="516989"/>
    <lineage>
        <taxon>Eukaryota</taxon>
        <taxon>Fungi</taxon>
        <taxon>Dikarya</taxon>
        <taxon>Ascomycota</taxon>
        <taxon>Pezizomycotina</taxon>
        <taxon>Sordariomycetes</taxon>
        <taxon>Sordariomycetidae</taxon>
        <taxon>Sordariales</taxon>
        <taxon>Lasiosphaeriaceae</taxon>
        <taxon>Apodospora</taxon>
    </lineage>
</organism>
<dbReference type="Gene3D" id="3.90.1420.10">
    <property type="entry name" value="Rubisco LSMT, substrate-binding domain"/>
    <property type="match status" value="1"/>
</dbReference>
<comment type="caution">
    <text evidence="6">The sequence shown here is derived from an EMBL/GenBank/DDBJ whole genome shotgun (WGS) entry which is preliminary data.</text>
</comment>
<dbReference type="PANTHER" id="PTHR13271:SF34">
    <property type="entry name" value="N-LYSINE METHYLTRANSFERASE SETD6"/>
    <property type="match status" value="1"/>
</dbReference>
<feature type="compositionally biased region" description="Low complexity" evidence="4">
    <location>
        <begin position="93"/>
        <end position="112"/>
    </location>
</feature>
<reference evidence="6" key="1">
    <citation type="journal article" date="2023" name="Mol. Phylogenet. Evol.">
        <title>Genome-scale phylogeny and comparative genomics of the fungal order Sordariales.</title>
        <authorList>
            <person name="Hensen N."/>
            <person name="Bonometti L."/>
            <person name="Westerberg I."/>
            <person name="Brannstrom I.O."/>
            <person name="Guillou S."/>
            <person name="Cros-Aarteil S."/>
            <person name="Calhoun S."/>
            <person name="Haridas S."/>
            <person name="Kuo A."/>
            <person name="Mondo S."/>
            <person name="Pangilinan J."/>
            <person name="Riley R."/>
            <person name="LaButti K."/>
            <person name="Andreopoulos B."/>
            <person name="Lipzen A."/>
            <person name="Chen C."/>
            <person name="Yan M."/>
            <person name="Daum C."/>
            <person name="Ng V."/>
            <person name="Clum A."/>
            <person name="Steindorff A."/>
            <person name="Ohm R.A."/>
            <person name="Martin F."/>
            <person name="Silar P."/>
            <person name="Natvig D.O."/>
            <person name="Lalanne C."/>
            <person name="Gautier V."/>
            <person name="Ament-Velasquez S.L."/>
            <person name="Kruys A."/>
            <person name="Hutchinson M.I."/>
            <person name="Powell A.J."/>
            <person name="Barry K."/>
            <person name="Miller A.N."/>
            <person name="Grigoriev I.V."/>
            <person name="Debuchy R."/>
            <person name="Gladieux P."/>
            <person name="Hiltunen Thoren M."/>
            <person name="Johannesson H."/>
        </authorList>
    </citation>
    <scope>NUCLEOTIDE SEQUENCE</scope>
    <source>
        <strain evidence="6">CBS 118394</strain>
    </source>
</reference>
<keyword evidence="7" id="KW-1185">Reference proteome</keyword>